<evidence type="ECO:0000256" key="5">
    <source>
        <dbReference type="ARBA" id="ARBA00023002"/>
    </source>
</evidence>
<dbReference type="SUPFAM" id="SSF48264">
    <property type="entry name" value="Cytochrome P450"/>
    <property type="match status" value="1"/>
</dbReference>
<dbReference type="InterPro" id="IPR001128">
    <property type="entry name" value="Cyt_P450"/>
</dbReference>
<dbReference type="PANTHER" id="PTHR24286">
    <property type="entry name" value="CYTOCHROME P450 26"/>
    <property type="match status" value="1"/>
</dbReference>
<evidence type="ECO:0000256" key="6">
    <source>
        <dbReference type="ARBA" id="ARBA00023004"/>
    </source>
</evidence>
<dbReference type="InterPro" id="IPR002403">
    <property type="entry name" value="Cyt_P450_E_grp-IV"/>
</dbReference>
<comment type="caution">
    <text evidence="10">The sequence shown here is derived from an EMBL/GenBank/DDBJ whole genome shotgun (WGS) entry which is preliminary data.</text>
</comment>
<dbReference type="AlphaFoldDB" id="A0A9W8Z2U8"/>
<feature type="signal peptide" evidence="9">
    <location>
        <begin position="1"/>
        <end position="30"/>
    </location>
</feature>
<comment type="cofactor">
    <cofactor evidence="1 8">
        <name>heme</name>
        <dbReference type="ChEBI" id="CHEBI:30413"/>
    </cofactor>
</comment>
<evidence type="ECO:0000256" key="3">
    <source>
        <dbReference type="ARBA" id="ARBA00022617"/>
    </source>
</evidence>
<keyword evidence="3 8" id="KW-0349">Heme</keyword>
<keyword evidence="6 8" id="KW-0408">Iron</keyword>
<keyword evidence="4 8" id="KW-0479">Metal-binding</keyword>
<keyword evidence="7" id="KW-0503">Monooxygenase</keyword>
<evidence type="ECO:0000256" key="7">
    <source>
        <dbReference type="ARBA" id="ARBA00023033"/>
    </source>
</evidence>
<dbReference type="Proteomes" id="UP001140453">
    <property type="component" value="Unassembled WGS sequence"/>
</dbReference>
<evidence type="ECO:0000313" key="10">
    <source>
        <dbReference type="EMBL" id="KAJ4395789.1"/>
    </source>
</evidence>
<dbReference type="EMBL" id="JAPEVB010000001">
    <property type="protein sequence ID" value="KAJ4395789.1"/>
    <property type="molecule type" value="Genomic_DNA"/>
</dbReference>
<comment type="similarity">
    <text evidence="2">Belongs to the cytochrome P450 family.</text>
</comment>
<sequence length="387" mass="43875">MISTPCSSLGTCKQQSASTLCLLLFHGSYAVLLSASPDLQNADPEDKFATWFSKQLIKLMKRENLAKILPHLINDTSSFYRRLTASSLAGSGMFDPFDAMNRIVFQLTMRTVGATEIAESQALFSQSFKLVKQIGENSSTARIIIPWLPTWRYMKRMLASFRFYMMINGFARQRKVTGRRENDALQLLLDDGESGTKAVEWIVLAVLAGQLNSGWNAAWVFCFLSLDRYWMREVRAEVDRAVAKHRRSPDQNPLGVLEQMGIDDWERDFPLINLCLHESIRIVTVGAGFRKNISGKDVKIGRTGQVIPKDAFAAFHIDQIHMNPDIYTDPTKFDPSRFLPGREEDKKMPLAYAGWGQGRHPCHFDRERPVIGDPGVPLYLKYTERSA</sequence>
<evidence type="ECO:0000256" key="4">
    <source>
        <dbReference type="ARBA" id="ARBA00022723"/>
    </source>
</evidence>
<organism evidence="10 11">
    <name type="scientific">Gnomoniopsis smithogilvyi</name>
    <dbReference type="NCBI Taxonomy" id="1191159"/>
    <lineage>
        <taxon>Eukaryota</taxon>
        <taxon>Fungi</taxon>
        <taxon>Dikarya</taxon>
        <taxon>Ascomycota</taxon>
        <taxon>Pezizomycotina</taxon>
        <taxon>Sordariomycetes</taxon>
        <taxon>Sordariomycetidae</taxon>
        <taxon>Diaporthales</taxon>
        <taxon>Gnomoniaceae</taxon>
        <taxon>Gnomoniopsis</taxon>
    </lineage>
</organism>
<feature type="chain" id="PRO_5040790862" description="Cytochrome P450" evidence="9">
    <location>
        <begin position="31"/>
        <end position="387"/>
    </location>
</feature>
<reference evidence="10" key="1">
    <citation type="submission" date="2022-10" db="EMBL/GenBank/DDBJ databases">
        <title>Tapping the CABI collections for fungal endophytes: first genome assemblies for Collariella, Neodidymelliopsis, Ascochyta clinopodiicola, Didymella pomorum, Didymosphaeria variabile, Neocosmospora piperis and Neocucurbitaria cava.</title>
        <authorList>
            <person name="Hill R."/>
        </authorList>
    </citation>
    <scope>NUCLEOTIDE SEQUENCE</scope>
    <source>
        <strain evidence="10">IMI 355082</strain>
    </source>
</reference>
<gene>
    <name evidence="10" type="ORF">N0V93_000003</name>
</gene>
<proteinExistence type="inferred from homology"/>
<dbReference type="OrthoDB" id="1055148at2759"/>
<evidence type="ECO:0000313" key="11">
    <source>
        <dbReference type="Proteomes" id="UP001140453"/>
    </source>
</evidence>
<evidence type="ECO:0000256" key="1">
    <source>
        <dbReference type="ARBA" id="ARBA00001971"/>
    </source>
</evidence>
<dbReference type="GO" id="GO:0020037">
    <property type="term" value="F:heme binding"/>
    <property type="evidence" value="ECO:0007669"/>
    <property type="project" value="InterPro"/>
</dbReference>
<name>A0A9W8Z2U8_9PEZI</name>
<keyword evidence="9" id="KW-0732">Signal</keyword>
<evidence type="ECO:0000256" key="8">
    <source>
        <dbReference type="PIRSR" id="PIRSR602403-1"/>
    </source>
</evidence>
<dbReference type="CDD" id="cd00302">
    <property type="entry name" value="cytochrome_P450"/>
    <property type="match status" value="1"/>
</dbReference>
<evidence type="ECO:0000256" key="2">
    <source>
        <dbReference type="ARBA" id="ARBA00010617"/>
    </source>
</evidence>
<dbReference type="GO" id="GO:0016125">
    <property type="term" value="P:sterol metabolic process"/>
    <property type="evidence" value="ECO:0007669"/>
    <property type="project" value="TreeGrafter"/>
</dbReference>
<feature type="binding site" description="axial binding residue" evidence="8">
    <location>
        <position position="362"/>
    </location>
    <ligand>
        <name>heme</name>
        <dbReference type="ChEBI" id="CHEBI:30413"/>
    </ligand>
    <ligandPart>
        <name>Fe</name>
        <dbReference type="ChEBI" id="CHEBI:18248"/>
    </ligandPart>
</feature>
<protein>
    <recommendedName>
        <fullName evidence="12">Cytochrome P450</fullName>
    </recommendedName>
</protein>
<keyword evidence="11" id="KW-1185">Reference proteome</keyword>
<evidence type="ECO:0008006" key="12">
    <source>
        <dbReference type="Google" id="ProtNLM"/>
    </source>
</evidence>
<keyword evidence="5" id="KW-0560">Oxidoreductase</keyword>
<dbReference type="InterPro" id="IPR036396">
    <property type="entry name" value="Cyt_P450_sf"/>
</dbReference>
<accession>A0A9W8Z2U8</accession>
<dbReference type="GO" id="GO:0004497">
    <property type="term" value="F:monooxygenase activity"/>
    <property type="evidence" value="ECO:0007669"/>
    <property type="project" value="UniProtKB-KW"/>
</dbReference>
<dbReference type="GO" id="GO:0005506">
    <property type="term" value="F:iron ion binding"/>
    <property type="evidence" value="ECO:0007669"/>
    <property type="project" value="InterPro"/>
</dbReference>
<dbReference type="GO" id="GO:0016705">
    <property type="term" value="F:oxidoreductase activity, acting on paired donors, with incorporation or reduction of molecular oxygen"/>
    <property type="evidence" value="ECO:0007669"/>
    <property type="project" value="InterPro"/>
</dbReference>
<dbReference type="PRINTS" id="PR00465">
    <property type="entry name" value="EP450IV"/>
</dbReference>
<dbReference type="PANTHER" id="PTHR24286:SF384">
    <property type="entry name" value="P450, PUTATIVE (EUROFUNG)-RELATED"/>
    <property type="match status" value="1"/>
</dbReference>
<dbReference type="Gene3D" id="1.10.630.10">
    <property type="entry name" value="Cytochrome P450"/>
    <property type="match status" value="1"/>
</dbReference>
<dbReference type="Pfam" id="PF00067">
    <property type="entry name" value="p450"/>
    <property type="match status" value="1"/>
</dbReference>
<evidence type="ECO:0000256" key="9">
    <source>
        <dbReference type="SAM" id="SignalP"/>
    </source>
</evidence>